<name>A0A5B7SPH0_9FLAO</name>
<comment type="similarity">
    <text evidence="1">Belongs to the peptidase S13 family.</text>
</comment>
<dbReference type="KEGG" id="asag:FGM00_10255"/>
<dbReference type="PRINTS" id="PR00922">
    <property type="entry name" value="DADACBPTASE3"/>
</dbReference>
<proteinExistence type="inferred from homology"/>
<keyword evidence="3" id="KW-0121">Carboxypeptidase</keyword>
<dbReference type="Gene3D" id="3.40.710.10">
    <property type="entry name" value="DD-peptidase/beta-lactamase superfamily"/>
    <property type="match status" value="2"/>
</dbReference>
<dbReference type="GO" id="GO:0006508">
    <property type="term" value="P:proteolysis"/>
    <property type="evidence" value="ECO:0007669"/>
    <property type="project" value="InterPro"/>
</dbReference>
<dbReference type="InterPro" id="IPR000667">
    <property type="entry name" value="Peptidase_S13"/>
</dbReference>
<dbReference type="PANTHER" id="PTHR30023">
    <property type="entry name" value="D-ALANYL-D-ALANINE CARBOXYPEPTIDASE"/>
    <property type="match status" value="1"/>
</dbReference>
<dbReference type="PROSITE" id="PS51257">
    <property type="entry name" value="PROKAR_LIPOPROTEIN"/>
    <property type="match status" value="1"/>
</dbReference>
<dbReference type="AlphaFoldDB" id="A0A5B7SPH0"/>
<gene>
    <name evidence="3" type="ORF">FGM00_10255</name>
</gene>
<reference evidence="3 4" key="1">
    <citation type="submission" date="2019-05" db="EMBL/GenBank/DDBJ databases">
        <title>Genome sequencing of F202Z8.</title>
        <authorList>
            <person name="Kwon Y.M."/>
        </authorList>
    </citation>
    <scope>NUCLEOTIDE SEQUENCE [LARGE SCALE GENOMIC DNA]</scope>
    <source>
        <strain evidence="3 4">F202Z8</strain>
    </source>
</reference>
<dbReference type="SUPFAM" id="SSF56601">
    <property type="entry name" value="beta-lactamase/transpeptidase-like"/>
    <property type="match status" value="1"/>
</dbReference>
<dbReference type="InterPro" id="IPR012338">
    <property type="entry name" value="Beta-lactam/transpept-like"/>
</dbReference>
<protein>
    <submittedName>
        <fullName evidence="3">D-alanyl-D-alanine carboxypeptidase</fullName>
    </submittedName>
</protein>
<keyword evidence="4" id="KW-1185">Reference proteome</keyword>
<dbReference type="Proteomes" id="UP000310017">
    <property type="component" value="Chromosome"/>
</dbReference>
<evidence type="ECO:0000313" key="4">
    <source>
        <dbReference type="Proteomes" id="UP000310017"/>
    </source>
</evidence>
<keyword evidence="2" id="KW-0378">Hydrolase</keyword>
<dbReference type="GO" id="GO:0004185">
    <property type="term" value="F:serine-type carboxypeptidase activity"/>
    <property type="evidence" value="ECO:0007669"/>
    <property type="project" value="InterPro"/>
</dbReference>
<dbReference type="PANTHER" id="PTHR30023:SF0">
    <property type="entry name" value="PENICILLIN-SENSITIVE CARBOXYPEPTIDASE A"/>
    <property type="match status" value="1"/>
</dbReference>
<keyword evidence="3" id="KW-0645">Protease</keyword>
<organism evidence="3 4">
    <name type="scientific">Aggregatimonas sangjinii</name>
    <dbReference type="NCBI Taxonomy" id="2583587"/>
    <lineage>
        <taxon>Bacteria</taxon>
        <taxon>Pseudomonadati</taxon>
        <taxon>Bacteroidota</taxon>
        <taxon>Flavobacteriia</taxon>
        <taxon>Flavobacteriales</taxon>
        <taxon>Flavobacteriaceae</taxon>
        <taxon>Aggregatimonas</taxon>
    </lineage>
</organism>
<dbReference type="Pfam" id="PF02113">
    <property type="entry name" value="Peptidase_S13"/>
    <property type="match status" value="2"/>
</dbReference>
<accession>A0A5B7SPH0</accession>
<evidence type="ECO:0000313" key="3">
    <source>
        <dbReference type="EMBL" id="QCX00476.1"/>
    </source>
</evidence>
<dbReference type="GO" id="GO:0000270">
    <property type="term" value="P:peptidoglycan metabolic process"/>
    <property type="evidence" value="ECO:0007669"/>
    <property type="project" value="TreeGrafter"/>
</dbReference>
<evidence type="ECO:0000256" key="1">
    <source>
        <dbReference type="ARBA" id="ARBA00006096"/>
    </source>
</evidence>
<dbReference type="OrthoDB" id="9802627at2"/>
<evidence type="ECO:0000256" key="2">
    <source>
        <dbReference type="ARBA" id="ARBA00022801"/>
    </source>
</evidence>
<dbReference type="EMBL" id="CP040710">
    <property type="protein sequence ID" value="QCX00476.1"/>
    <property type="molecule type" value="Genomic_DNA"/>
</dbReference>
<sequence length="423" mass="48487">MWKWFFVVFLGFMMMGCGTTKKLTSQHKIDSLITTIWEQNHFIGFLVVDPVTKDTLYSLNAEKYFTPASTAKIFTLYTALQHLPDRIPTLKYIRRNDTLYFEGTGDPTLLHPYFKDSTAIDFLKQNKHLVWHSDNYEGNLLGPGWAVEDYQYYFQVERGALPLYGNVVTVYQADSLQVVPTFFKDKVVLLNYPLNREETSNTFYYDASRGDTVAIPYRTDSVLTLKLLENVLRKKIGRTTKLPDGEKSILYGGNTDSVYKRMMHESDNFLADQLLILSSSTLSNTLDGNKAREFILENQLSDIQQPPRWVDGSGLSRYNLFTPESMVLVLGKLYTEIPKNRLFHLFPAIEDSDNPEGEALSPSKPFVYAKSGSVGNNYSLNGYVVTKSGRTLIFSFMNNHFTKPASEIRAEVMQVLKRIRDRY</sequence>
<dbReference type="RefSeq" id="WP_138852821.1">
    <property type="nucleotide sequence ID" value="NZ_CP040710.1"/>
</dbReference>